<evidence type="ECO:0000259" key="7">
    <source>
        <dbReference type="Pfam" id="PF02544"/>
    </source>
</evidence>
<evidence type="ECO:0000256" key="1">
    <source>
        <dbReference type="ARBA" id="ARBA00004141"/>
    </source>
</evidence>
<protein>
    <recommendedName>
        <fullName evidence="7">3-oxo-5-alpha-steroid 4-dehydrogenase C-terminal domain-containing protein</fullName>
    </recommendedName>
</protein>
<reference evidence="8" key="1">
    <citation type="submission" date="2020-12" db="EMBL/GenBank/DDBJ databases">
        <title>Metabolic potential, ecology and presence of endohyphal bacteria is reflected in genomic diversity of Mucoromycotina.</title>
        <authorList>
            <person name="Muszewska A."/>
            <person name="Okrasinska A."/>
            <person name="Steczkiewicz K."/>
            <person name="Drgas O."/>
            <person name="Orlowska M."/>
            <person name="Perlinska-Lenart U."/>
            <person name="Aleksandrzak-Piekarczyk T."/>
            <person name="Szatraj K."/>
            <person name="Zielenkiewicz U."/>
            <person name="Pilsyk S."/>
            <person name="Malc E."/>
            <person name="Mieczkowski P."/>
            <person name="Kruszewska J.S."/>
            <person name="Biernat P."/>
            <person name="Pawlowska J."/>
        </authorList>
    </citation>
    <scope>NUCLEOTIDE SEQUENCE</scope>
    <source>
        <strain evidence="8">WA0000067209</strain>
    </source>
</reference>
<dbReference type="GO" id="GO:0003865">
    <property type="term" value="F:3-oxo-5-alpha-steroid 4-dehydrogenase activity"/>
    <property type="evidence" value="ECO:0007669"/>
    <property type="project" value="InterPro"/>
</dbReference>
<evidence type="ECO:0000256" key="6">
    <source>
        <dbReference type="SAM" id="Phobius"/>
    </source>
</evidence>
<gene>
    <name evidence="8" type="ORF">INT43_002723</name>
</gene>
<keyword evidence="5 6" id="KW-0472">Membrane</keyword>
<comment type="subcellular location">
    <subcellularLocation>
        <location evidence="1">Membrane</location>
        <topology evidence="1">Multi-pass membrane protein</topology>
    </subcellularLocation>
</comment>
<dbReference type="PANTHER" id="PTHR10556">
    <property type="entry name" value="3-OXO-5-ALPHA-STEROID 4-DEHYDROGENASE"/>
    <property type="match status" value="1"/>
</dbReference>
<dbReference type="EMBL" id="JAEPQZ010000001">
    <property type="protein sequence ID" value="KAG2186285.1"/>
    <property type="molecule type" value="Genomic_DNA"/>
</dbReference>
<evidence type="ECO:0000313" key="9">
    <source>
        <dbReference type="Proteomes" id="UP000654370"/>
    </source>
</evidence>
<feature type="transmembrane region" description="Helical" evidence="6">
    <location>
        <begin position="20"/>
        <end position="38"/>
    </location>
</feature>
<accession>A0A8H7Q6M4</accession>
<dbReference type="FunFam" id="1.20.120.1630:FF:000014">
    <property type="entry name" value="Steroid 5-alpha reductase, putative"/>
    <property type="match status" value="1"/>
</dbReference>
<evidence type="ECO:0000313" key="8">
    <source>
        <dbReference type="EMBL" id="KAG2186285.1"/>
    </source>
</evidence>
<dbReference type="Pfam" id="PF02544">
    <property type="entry name" value="Steroid_dh"/>
    <property type="match status" value="1"/>
</dbReference>
<dbReference type="GO" id="GO:0016020">
    <property type="term" value="C:membrane"/>
    <property type="evidence" value="ECO:0007669"/>
    <property type="project" value="UniProtKB-SubCell"/>
</dbReference>
<keyword evidence="3 6" id="KW-0812">Transmembrane</keyword>
<feature type="transmembrane region" description="Helical" evidence="6">
    <location>
        <begin position="123"/>
        <end position="141"/>
    </location>
</feature>
<dbReference type="InterPro" id="IPR016636">
    <property type="entry name" value="3-oxo-5-alpha-steroid_4-DH"/>
</dbReference>
<evidence type="ECO:0000256" key="5">
    <source>
        <dbReference type="ARBA" id="ARBA00023136"/>
    </source>
</evidence>
<organism evidence="8 9">
    <name type="scientific">Mortierella isabellina</name>
    <name type="common">Filamentous fungus</name>
    <name type="synonym">Umbelopsis isabellina</name>
    <dbReference type="NCBI Taxonomy" id="91625"/>
    <lineage>
        <taxon>Eukaryota</taxon>
        <taxon>Fungi</taxon>
        <taxon>Fungi incertae sedis</taxon>
        <taxon>Mucoromycota</taxon>
        <taxon>Mucoromycotina</taxon>
        <taxon>Umbelopsidomycetes</taxon>
        <taxon>Umbelopsidales</taxon>
        <taxon>Umbelopsidaceae</taxon>
        <taxon>Umbelopsis</taxon>
    </lineage>
</organism>
<keyword evidence="4 6" id="KW-1133">Transmembrane helix</keyword>
<dbReference type="InterPro" id="IPR001104">
    <property type="entry name" value="3-oxo-5_a-steroid_4-DH_C"/>
</dbReference>
<dbReference type="PANTHER" id="PTHR10556:SF43">
    <property type="entry name" value="STEROID 5-ALPHA-REDUCTASE DET2"/>
    <property type="match status" value="1"/>
</dbReference>
<dbReference type="InterPro" id="IPR039357">
    <property type="entry name" value="SRD5A/TECR"/>
</dbReference>
<dbReference type="Gene3D" id="1.20.120.1630">
    <property type="match status" value="1"/>
</dbReference>
<feature type="transmembrane region" description="Helical" evidence="6">
    <location>
        <begin position="161"/>
        <end position="178"/>
    </location>
</feature>
<feature type="domain" description="3-oxo-5-alpha-steroid 4-dehydrogenase C-terminal" evidence="7">
    <location>
        <begin position="122"/>
        <end position="276"/>
    </location>
</feature>
<evidence type="ECO:0000256" key="2">
    <source>
        <dbReference type="ARBA" id="ARBA00007742"/>
    </source>
</evidence>
<dbReference type="Proteomes" id="UP000654370">
    <property type="component" value="Unassembled WGS sequence"/>
</dbReference>
<dbReference type="GO" id="GO:0008202">
    <property type="term" value="P:steroid metabolic process"/>
    <property type="evidence" value="ECO:0007669"/>
    <property type="project" value="InterPro"/>
</dbReference>
<dbReference type="PROSITE" id="PS50244">
    <property type="entry name" value="S5A_REDUCTASE"/>
    <property type="match status" value="1"/>
</dbReference>
<dbReference type="AlphaFoldDB" id="A0A8H7Q6M4"/>
<keyword evidence="9" id="KW-1185">Reference proteome</keyword>
<comment type="similarity">
    <text evidence="2">Belongs to the steroid 5-alpha reductase family.</text>
</comment>
<evidence type="ECO:0000256" key="4">
    <source>
        <dbReference type="ARBA" id="ARBA00022989"/>
    </source>
</evidence>
<comment type="caution">
    <text evidence="8">The sequence shown here is derived from an EMBL/GenBank/DDBJ whole genome shotgun (WGS) entry which is preliminary data.</text>
</comment>
<evidence type="ECO:0000256" key="3">
    <source>
        <dbReference type="ARBA" id="ARBA00022692"/>
    </source>
</evidence>
<name>A0A8H7Q6M4_MORIS</name>
<dbReference type="PIRSF" id="PIRSF015596">
    <property type="entry name" value="5_alpha-SR2"/>
    <property type="match status" value="1"/>
</dbReference>
<proteinExistence type="inferred from homology"/>
<sequence>MDKLTFTSAFWTDKSLYDKVFFYYSLFPVTIWPILLLINAPYGKFAGKFLVDIHVNGKLGWFAMEATSPLTFLATILPPVYQMLTNSAPTWTTTQTVLSTMWFTHYINRSIIYPLRAHSMSKMNIITVMASVLFNGANAYTNGMWVAKYGSYPDSILQKPHFWFGVGLWTIGWLSNIHHDNILFQLRRERQVKDNQKRYSIPHGGLYEYVSCPNYFCETLEWCGWAIATYPSPPANIFVLGTIANLFPRAWRAHKWYQKEFPDYPKSRKAVVPFVL</sequence>
<dbReference type="OrthoDB" id="5788137at2759"/>